<dbReference type="Proteomes" id="UP000243686">
    <property type="component" value="Unassembled WGS sequence"/>
</dbReference>
<reference evidence="2 3" key="1">
    <citation type="submission" date="2015-03" db="EMBL/GenBank/DDBJ databases">
        <title>Draft genome of the nematode, Opisthorchis viverrini.</title>
        <authorList>
            <person name="Mitreva M."/>
        </authorList>
    </citation>
    <scope>NUCLEOTIDE SEQUENCE [LARGE SCALE GENOMIC DNA]</scope>
    <source>
        <strain evidence="2">Khon Kaen</strain>
    </source>
</reference>
<dbReference type="EMBL" id="KV904268">
    <property type="protein sequence ID" value="OON15477.1"/>
    <property type="molecule type" value="Genomic_DNA"/>
</dbReference>
<evidence type="ECO:0000256" key="1">
    <source>
        <dbReference type="SAM" id="MobiDB-lite"/>
    </source>
</evidence>
<protein>
    <submittedName>
        <fullName evidence="2">Uncharacterized protein</fullName>
    </submittedName>
</protein>
<evidence type="ECO:0000313" key="3">
    <source>
        <dbReference type="Proteomes" id="UP000243686"/>
    </source>
</evidence>
<accession>A0A1S8WM02</accession>
<feature type="region of interest" description="Disordered" evidence="1">
    <location>
        <begin position="34"/>
        <end position="85"/>
    </location>
</feature>
<sequence length="114" mass="12796">MTLQCNKRTVLFESFSVIVVCRCTPGPVRYVSPTQLRKHASPAVKKSQLNTTPKTLALKSTPGKSGSKRPLPEESDSEEENHELFPQNGFLKSKVTYSFIRSHIVLYILSERSS</sequence>
<proteinExistence type="predicted"/>
<gene>
    <name evidence="2" type="ORF">X801_08719</name>
</gene>
<evidence type="ECO:0000313" key="2">
    <source>
        <dbReference type="EMBL" id="OON15477.1"/>
    </source>
</evidence>
<organism evidence="2 3">
    <name type="scientific">Opisthorchis viverrini</name>
    <name type="common">Southeast Asian liver fluke</name>
    <dbReference type="NCBI Taxonomy" id="6198"/>
    <lineage>
        <taxon>Eukaryota</taxon>
        <taxon>Metazoa</taxon>
        <taxon>Spiralia</taxon>
        <taxon>Lophotrochozoa</taxon>
        <taxon>Platyhelminthes</taxon>
        <taxon>Trematoda</taxon>
        <taxon>Digenea</taxon>
        <taxon>Opisthorchiida</taxon>
        <taxon>Opisthorchiata</taxon>
        <taxon>Opisthorchiidae</taxon>
        <taxon>Opisthorchis</taxon>
    </lineage>
</organism>
<keyword evidence="3" id="KW-1185">Reference proteome</keyword>
<dbReference type="AlphaFoldDB" id="A0A1S8WM02"/>
<name>A0A1S8WM02_OPIVI</name>